<feature type="region of interest" description="Disordered" evidence="1">
    <location>
        <begin position="126"/>
        <end position="158"/>
    </location>
</feature>
<dbReference type="VEuPathDB" id="TriTrypDB:LPAL13_140010700"/>
<dbReference type="KEGG" id="lpan:LPMP_140550"/>
<evidence type="ECO:0000256" key="1">
    <source>
        <dbReference type="SAM" id="MobiDB-lite"/>
    </source>
</evidence>
<gene>
    <name evidence="2" type="ORF">LPMP_140550</name>
</gene>
<evidence type="ECO:0000313" key="3">
    <source>
        <dbReference type="Proteomes" id="UP000063063"/>
    </source>
</evidence>
<dbReference type="OrthoDB" id="273805at2759"/>
<keyword evidence="3" id="KW-1185">Reference proteome</keyword>
<dbReference type="EMBL" id="CP009383">
    <property type="protein sequence ID" value="AIN96636.1"/>
    <property type="molecule type" value="Genomic_DNA"/>
</dbReference>
<name>A0A088S589_LEIPA</name>
<dbReference type="AlphaFoldDB" id="A0A088S589"/>
<protein>
    <submittedName>
        <fullName evidence="2">Uncharacterized protein</fullName>
    </submittedName>
</protein>
<feature type="region of interest" description="Disordered" evidence="1">
    <location>
        <begin position="47"/>
        <end position="108"/>
    </location>
</feature>
<accession>A0A088S589</accession>
<dbReference type="VEuPathDB" id="TriTrypDB:LPMP_140550"/>
<reference evidence="2 3" key="1">
    <citation type="journal article" date="2015" name="Sci. Rep.">
        <title>The genome of Leishmania panamensis: insights into genomics of the L. (Viannia) subgenus.</title>
        <authorList>
            <person name="Llanes A."/>
            <person name="Restrepo C.M."/>
            <person name="Vecchio G.D."/>
            <person name="Anguizola F.J."/>
            <person name="Lleonart R."/>
        </authorList>
    </citation>
    <scope>NUCLEOTIDE SEQUENCE [LARGE SCALE GENOMIC DNA]</scope>
    <source>
        <strain evidence="2 3">MHOM/PA/94/PSC-1</strain>
    </source>
</reference>
<dbReference type="Proteomes" id="UP000063063">
    <property type="component" value="Chromosome 14"/>
</dbReference>
<dbReference type="GeneID" id="22573322"/>
<feature type="compositionally biased region" description="Basic and acidic residues" evidence="1">
    <location>
        <begin position="47"/>
        <end position="59"/>
    </location>
</feature>
<organism evidence="2 3">
    <name type="scientific">Leishmania panamensis</name>
    <dbReference type="NCBI Taxonomy" id="5679"/>
    <lineage>
        <taxon>Eukaryota</taxon>
        <taxon>Discoba</taxon>
        <taxon>Euglenozoa</taxon>
        <taxon>Kinetoplastea</taxon>
        <taxon>Metakinetoplastina</taxon>
        <taxon>Trypanosomatida</taxon>
        <taxon>Trypanosomatidae</taxon>
        <taxon>Leishmaniinae</taxon>
        <taxon>Leishmania</taxon>
        <taxon>Leishmania guyanensis species complex</taxon>
    </lineage>
</organism>
<dbReference type="RefSeq" id="XP_010697289.1">
    <property type="nucleotide sequence ID" value="XM_010698987.1"/>
</dbReference>
<evidence type="ECO:0000313" key="2">
    <source>
        <dbReference type="EMBL" id="AIN96636.1"/>
    </source>
</evidence>
<sequence>MRSAGSAASTGASLTVDELQEKLTALHDYLSTPYRARAEAILQQRRQREARASLNRSDHVLPGPEKANQGRFALKYASATCDSPAPSPNPSPDGKNVNSTGKKHDERCVPVSAAASTIPTELKNRCGSEHEVAEGDGDCGLSELSPTARPPAESLPMDPHTRRYVQQLEWQVKMLADALQQERKRLEEVDACVVQPLLRLGEAALQREVQLECALELCRARECDKKDPWRDEAGGKRNAKLLGNSLVDMLTEARTDAARS</sequence>
<proteinExistence type="predicted"/>